<name>K1XLY6_MARBU</name>
<evidence type="ECO:0000313" key="6">
    <source>
        <dbReference type="Proteomes" id="UP000006753"/>
    </source>
</evidence>
<accession>K1XLY6</accession>
<evidence type="ECO:0000313" key="5">
    <source>
        <dbReference type="EMBL" id="EKD13504.1"/>
    </source>
</evidence>
<dbReference type="PANTHER" id="PTHR12415:SF4">
    <property type="entry name" value="TYROSYL-DNA PHOSPHODIESTERASE DOMAIN-CONTAINING PROTEIN"/>
    <property type="match status" value="1"/>
</dbReference>
<dbReference type="Gene3D" id="3.30.870.10">
    <property type="entry name" value="Endonuclease Chain A"/>
    <property type="match status" value="2"/>
</dbReference>
<feature type="binding site" evidence="2">
    <location>
        <position position="284"/>
    </location>
    <ligand>
        <name>substrate</name>
    </ligand>
</feature>
<dbReference type="GO" id="GO:0005634">
    <property type="term" value="C:nucleus"/>
    <property type="evidence" value="ECO:0007669"/>
    <property type="project" value="InterPro"/>
</dbReference>
<dbReference type="Proteomes" id="UP000006753">
    <property type="component" value="Unassembled WGS sequence"/>
</dbReference>
<dbReference type="OMA" id="FPPMDGQ"/>
<reference evidence="5 6" key="1">
    <citation type="journal article" date="2012" name="BMC Genomics">
        <title>Sequencing the genome of Marssonina brunnea reveals fungus-poplar co-evolution.</title>
        <authorList>
            <person name="Zhu S."/>
            <person name="Cao Y.-Z."/>
            <person name="Jiang C."/>
            <person name="Tan B.-Y."/>
            <person name="Wang Z."/>
            <person name="Feng S."/>
            <person name="Zhang L."/>
            <person name="Su X.-H."/>
            <person name="Brejova B."/>
            <person name="Vinar T."/>
            <person name="Xu M."/>
            <person name="Wang M.-X."/>
            <person name="Zhang S.-G."/>
            <person name="Huang M.-R."/>
            <person name="Wu R."/>
            <person name="Zhou Y."/>
        </authorList>
    </citation>
    <scope>NUCLEOTIDE SEQUENCE [LARGE SCALE GENOMIC DNA]</scope>
    <source>
        <strain evidence="5 6">MB_m1</strain>
    </source>
</reference>
<dbReference type="STRING" id="1072389.K1XLY6"/>
<gene>
    <name evidence="5" type="ORF">MBM_08222</name>
</gene>
<dbReference type="InterPro" id="IPR003903">
    <property type="entry name" value="UIM_dom"/>
</dbReference>
<dbReference type="KEGG" id="mbe:MBM_08222"/>
<dbReference type="GO" id="GO:0006281">
    <property type="term" value="P:DNA repair"/>
    <property type="evidence" value="ECO:0007669"/>
    <property type="project" value="InterPro"/>
</dbReference>
<keyword evidence="6" id="KW-1185">Reference proteome</keyword>
<evidence type="ECO:0000256" key="1">
    <source>
        <dbReference type="PIRSR" id="PIRSR610347-1"/>
    </source>
</evidence>
<dbReference type="SUPFAM" id="SSF56024">
    <property type="entry name" value="Phospholipase D/nuclease"/>
    <property type="match status" value="2"/>
</dbReference>
<feature type="binding site" evidence="2">
    <location>
        <position position="523"/>
    </location>
    <ligand>
        <name>substrate</name>
    </ligand>
</feature>
<feature type="compositionally biased region" description="Polar residues" evidence="4">
    <location>
        <begin position="72"/>
        <end position="87"/>
    </location>
</feature>
<dbReference type="GO" id="GO:0003697">
    <property type="term" value="F:single-stranded DNA binding"/>
    <property type="evidence" value="ECO:0007669"/>
    <property type="project" value="TreeGrafter"/>
</dbReference>
<evidence type="ECO:0000256" key="3">
    <source>
        <dbReference type="PIRSR" id="PIRSR610347-3"/>
    </source>
</evidence>
<dbReference type="AlphaFoldDB" id="K1XLY6"/>
<dbReference type="CDD" id="cd09122">
    <property type="entry name" value="PLDc_Tdp1_1"/>
    <property type="match status" value="1"/>
</dbReference>
<dbReference type="HOGENOM" id="CLU_007773_2_0_1"/>
<dbReference type="GeneID" id="18764157"/>
<sequence>MSDSESDEDLKRAIALSLQEQPPFARPQDSILIDLVSDDDDDDDDDDLDAPVTAKPATRESQPLSADAPANPGSNHTASQTPATPSKSVVLKTPNEPARAKDVAPSVGLAGLDRRSMEEARLKRVQMQQKGAALSVDQSIPRKRQASISSPRLREQERPHTKAKLSDTAAPTRNLHSVLSLNIEGVQYPDGIVKKTWVNGMPRHGDDIKIEEVLQKNDLELAVLSAFQIEPEWVESKLNQRTKVIWVLQAKTDAERQNISSKAPANYRFCFPNMEGNINCMHSKLQLLAHPTHLRVVVPSANLTSYDWGETGIMENICFLIDLPRLPPGEKTVVTNFANELVYFVEQMGLDQKTATSLQNFDFSRTAHLAFVHSIGGSHSGSTWKRTGYCGLGTAIKKLGMATEVDLNIEFLSASIGSLNDSFMECLYLAAQGDDGATEYRWRTEKPTKSKGRSAAEHKLLGNVNSNCRIYFPTKETVEASRGGVTGGGTICLQSKWFDSDTFPRKLMRDCKSVRKGILMHNKMIFARARDQKQYPKIAWAYVGSHNLSESAWYVTRPSVQLGLAVILTITTWLATPSWGFSHMGRLVKDRATKEPKLTLRNWECGVIVPIPAKVMADNGDCPRSNGGVENSVGMEVFHSLIPIPMAVPGEVYEARRPWFYNELGPASR</sequence>
<evidence type="ECO:0000256" key="2">
    <source>
        <dbReference type="PIRSR" id="PIRSR610347-2"/>
    </source>
</evidence>
<dbReference type="PROSITE" id="PS50330">
    <property type="entry name" value="UIM"/>
    <property type="match status" value="1"/>
</dbReference>
<feature type="compositionally biased region" description="Acidic residues" evidence="4">
    <location>
        <begin position="36"/>
        <end position="49"/>
    </location>
</feature>
<feature type="active site" description="Nucleophile" evidence="1">
    <location>
        <position position="282"/>
    </location>
</feature>
<organism evidence="5 6">
    <name type="scientific">Marssonina brunnea f. sp. multigermtubi (strain MB_m1)</name>
    <name type="common">Marssonina leaf spot fungus</name>
    <dbReference type="NCBI Taxonomy" id="1072389"/>
    <lineage>
        <taxon>Eukaryota</taxon>
        <taxon>Fungi</taxon>
        <taxon>Dikarya</taxon>
        <taxon>Ascomycota</taxon>
        <taxon>Pezizomycotina</taxon>
        <taxon>Leotiomycetes</taxon>
        <taxon>Helotiales</taxon>
        <taxon>Drepanopezizaceae</taxon>
        <taxon>Drepanopeziza</taxon>
    </lineage>
</organism>
<dbReference type="GO" id="GO:0003690">
    <property type="term" value="F:double-stranded DNA binding"/>
    <property type="evidence" value="ECO:0007669"/>
    <property type="project" value="TreeGrafter"/>
</dbReference>
<dbReference type="eggNOG" id="KOG2031">
    <property type="taxonomic scope" value="Eukaryota"/>
</dbReference>
<feature type="region of interest" description="Disordered" evidence="4">
    <location>
        <begin position="1"/>
        <end position="112"/>
    </location>
</feature>
<dbReference type="InParanoid" id="K1XLY6"/>
<feature type="site" description="Interaction with DNA" evidence="3">
    <location>
        <position position="549"/>
    </location>
</feature>
<dbReference type="Pfam" id="PF02809">
    <property type="entry name" value="UIM"/>
    <property type="match status" value="1"/>
</dbReference>
<feature type="active site" description="Proton donor/acceptor" evidence="1">
    <location>
        <position position="521"/>
    </location>
</feature>
<dbReference type="PANTHER" id="PTHR12415">
    <property type="entry name" value="TYROSYL-DNA PHOSPHODIESTERASE 1"/>
    <property type="match status" value="1"/>
</dbReference>
<dbReference type="SMART" id="SM00726">
    <property type="entry name" value="UIM"/>
    <property type="match status" value="1"/>
</dbReference>
<protein>
    <submittedName>
        <fullName evidence="5">Tyrosyl-DNA phosphodiesterase domain protein</fullName>
    </submittedName>
</protein>
<dbReference type="Pfam" id="PF06087">
    <property type="entry name" value="Tyr-DNA_phospho"/>
    <property type="match status" value="1"/>
</dbReference>
<proteinExistence type="predicted"/>
<feature type="region of interest" description="Disordered" evidence="4">
    <location>
        <begin position="128"/>
        <end position="170"/>
    </location>
</feature>
<dbReference type="EMBL" id="JH921449">
    <property type="protein sequence ID" value="EKD13504.1"/>
    <property type="molecule type" value="Genomic_DNA"/>
</dbReference>
<dbReference type="GO" id="GO:0017005">
    <property type="term" value="F:3'-tyrosyl-DNA phosphodiesterase activity"/>
    <property type="evidence" value="ECO:0007669"/>
    <property type="project" value="TreeGrafter"/>
</dbReference>
<dbReference type="InterPro" id="IPR010347">
    <property type="entry name" value="Tdp1"/>
</dbReference>
<dbReference type="OrthoDB" id="47785at2759"/>
<evidence type="ECO:0000256" key="4">
    <source>
        <dbReference type="SAM" id="MobiDB-lite"/>
    </source>
</evidence>